<dbReference type="Proteomes" id="UP001203207">
    <property type="component" value="Unassembled WGS sequence"/>
</dbReference>
<keyword evidence="3 12" id="KW-0812">Transmembrane</keyword>
<dbReference type="GO" id="GO:0016491">
    <property type="term" value="F:oxidoreductase activity"/>
    <property type="evidence" value="ECO:0007669"/>
    <property type="project" value="UniProtKB-KW"/>
</dbReference>
<evidence type="ECO:0000256" key="10">
    <source>
        <dbReference type="ARBA" id="ARBA00023157"/>
    </source>
</evidence>
<dbReference type="GO" id="GO:0046872">
    <property type="term" value="F:metal ion binding"/>
    <property type="evidence" value="ECO:0007669"/>
    <property type="project" value="UniProtKB-KW"/>
</dbReference>
<comment type="caution">
    <text evidence="13">The sequence shown here is derived from an EMBL/GenBank/DDBJ whole genome shotgun (WGS) entry which is preliminary data.</text>
</comment>
<evidence type="ECO:0000256" key="9">
    <source>
        <dbReference type="ARBA" id="ARBA00023136"/>
    </source>
</evidence>
<evidence type="ECO:0000256" key="2">
    <source>
        <dbReference type="ARBA" id="ARBA00022475"/>
    </source>
</evidence>
<keyword evidence="5 12" id="KW-1133">Transmembrane helix</keyword>
<keyword evidence="10" id="KW-1015">Disulfide bond</keyword>
<keyword evidence="4" id="KW-0479">Metal-binding</keyword>
<keyword evidence="14" id="KW-1185">Reference proteome</keyword>
<keyword evidence="9 12" id="KW-0472">Membrane</keyword>
<evidence type="ECO:0000313" key="14">
    <source>
        <dbReference type="Proteomes" id="UP001203207"/>
    </source>
</evidence>
<keyword evidence="7" id="KW-0408">Iron</keyword>
<evidence type="ECO:0000256" key="6">
    <source>
        <dbReference type="ARBA" id="ARBA00023002"/>
    </source>
</evidence>
<protein>
    <submittedName>
        <fullName evidence="13">COX15/CtaA family protein</fullName>
    </submittedName>
</protein>
<reference evidence="13" key="1">
    <citation type="journal article" date="2022" name="Syst. Appl. Microbiol.">
        <title>Natronocalculus amylovorans gen. nov., sp. nov., and Natranaeroarchaeum aerophilus sp. nov., dominant culturable amylolytic natronoarchaea from hypersaline soda lakes in southwestern Siberia.</title>
        <authorList>
            <person name="Sorokin D.Y."/>
            <person name="Elcheninov A.G."/>
            <person name="Khizhniak T.V."/>
            <person name="Koenen M."/>
            <person name="Bale N.J."/>
            <person name="Damste J.S.S."/>
            <person name="Kublanov I.V."/>
        </authorList>
    </citation>
    <scope>NUCLEOTIDE SEQUENCE</scope>
    <source>
        <strain evidence="13">AArc-St2</strain>
    </source>
</reference>
<evidence type="ECO:0000256" key="7">
    <source>
        <dbReference type="ARBA" id="ARBA00023004"/>
    </source>
</evidence>
<dbReference type="InterPro" id="IPR050450">
    <property type="entry name" value="COX15/CtaA_HemeA_synthase"/>
</dbReference>
<keyword evidence="2" id="KW-1003">Cell membrane</keyword>
<evidence type="ECO:0000256" key="3">
    <source>
        <dbReference type="ARBA" id="ARBA00022692"/>
    </source>
</evidence>
<evidence type="ECO:0000256" key="12">
    <source>
        <dbReference type="SAM" id="Phobius"/>
    </source>
</evidence>
<comment type="pathway">
    <text evidence="11">Porphyrin-containing compound metabolism.</text>
</comment>
<feature type="transmembrane region" description="Helical" evidence="12">
    <location>
        <begin position="12"/>
        <end position="33"/>
    </location>
</feature>
<comment type="subcellular location">
    <subcellularLocation>
        <location evidence="1">Membrane</location>
        <topology evidence="1">Multi-pass membrane protein</topology>
    </subcellularLocation>
</comment>
<feature type="transmembrane region" description="Helical" evidence="12">
    <location>
        <begin position="222"/>
        <end position="241"/>
    </location>
</feature>
<evidence type="ECO:0000313" key="13">
    <source>
        <dbReference type="EMBL" id="MCL9816689.1"/>
    </source>
</evidence>
<dbReference type="RefSeq" id="WP_250583538.1">
    <property type="nucleotide sequence ID" value="NZ_JAKRVX010000002.1"/>
</dbReference>
<evidence type="ECO:0000256" key="1">
    <source>
        <dbReference type="ARBA" id="ARBA00004141"/>
    </source>
</evidence>
<dbReference type="GO" id="GO:0006784">
    <property type="term" value="P:heme A biosynthetic process"/>
    <property type="evidence" value="ECO:0007669"/>
    <property type="project" value="InterPro"/>
</dbReference>
<feature type="transmembrane region" description="Helical" evidence="12">
    <location>
        <begin position="97"/>
        <end position="125"/>
    </location>
</feature>
<feature type="transmembrane region" description="Helical" evidence="12">
    <location>
        <begin position="253"/>
        <end position="271"/>
    </location>
</feature>
<feature type="transmembrane region" description="Helical" evidence="12">
    <location>
        <begin position="194"/>
        <end position="215"/>
    </location>
</feature>
<feature type="transmembrane region" description="Helical" evidence="12">
    <location>
        <begin position="64"/>
        <end position="85"/>
    </location>
</feature>
<feature type="transmembrane region" description="Helical" evidence="12">
    <location>
        <begin position="164"/>
        <end position="182"/>
    </location>
</feature>
<dbReference type="AlphaFoldDB" id="A0AAE3KA82"/>
<dbReference type="PANTHER" id="PTHR35457:SF1">
    <property type="entry name" value="HEME A SYNTHASE"/>
    <property type="match status" value="1"/>
</dbReference>
<evidence type="ECO:0000256" key="5">
    <source>
        <dbReference type="ARBA" id="ARBA00022989"/>
    </source>
</evidence>
<keyword evidence="6" id="KW-0560">Oxidoreductase</keyword>
<dbReference type="InterPro" id="IPR003780">
    <property type="entry name" value="COX15/CtaA_fam"/>
</dbReference>
<evidence type="ECO:0000256" key="4">
    <source>
        <dbReference type="ARBA" id="ARBA00022723"/>
    </source>
</evidence>
<proteinExistence type="predicted"/>
<accession>A0AAE3KA82</accession>
<organism evidence="13 14">
    <name type="scientific">Natronocalculus amylovorans</name>
    <dbReference type="NCBI Taxonomy" id="2917812"/>
    <lineage>
        <taxon>Archaea</taxon>
        <taxon>Methanobacteriati</taxon>
        <taxon>Methanobacteriota</taxon>
        <taxon>Stenosarchaea group</taxon>
        <taxon>Halobacteria</taxon>
        <taxon>Halobacteriales</taxon>
        <taxon>Haloferacaceae</taxon>
        <taxon>Natronocalculus</taxon>
    </lineage>
</organism>
<sequence length="291" mass="30922">MSIRPDWLTFRRFAAFTTGLTLSLITLGVYTAATGSGLACNAEWPLCSGQLVPALTINPDFIEWFHRFIAMIAGFLIIGTAAWSWRGGGGKNAKKAATLAVLLLPLQISIGAVTVTVSGLIPWGYSVPTHAAHLLVALTIFTLLLLTTLEAYRNHHRRPPGKRAQLALAVTFVGLAMSLPFSRATPMLVYDAAGQSWFVTGSLIAYVGLVATIVWSWNTDRVVSTLASVGVTALFVTMLFGRDIVAYTGTVQLVNLVLIGIIAVSVVAGLWRTTGGITTDSSGGVTVSRSD</sequence>
<evidence type="ECO:0000256" key="11">
    <source>
        <dbReference type="ARBA" id="ARBA00023444"/>
    </source>
</evidence>
<reference evidence="13" key="2">
    <citation type="submission" date="2022-02" db="EMBL/GenBank/DDBJ databases">
        <authorList>
            <person name="Elcheninov A.G."/>
            <person name="Sorokin D.Y."/>
            <person name="Kublanov I.V."/>
        </authorList>
    </citation>
    <scope>NUCLEOTIDE SEQUENCE</scope>
    <source>
        <strain evidence="13">AArc-St2</strain>
    </source>
</reference>
<name>A0AAE3KA82_9EURY</name>
<dbReference type="EMBL" id="JAKRVX010000002">
    <property type="protein sequence ID" value="MCL9816689.1"/>
    <property type="molecule type" value="Genomic_DNA"/>
</dbReference>
<dbReference type="GO" id="GO:0016020">
    <property type="term" value="C:membrane"/>
    <property type="evidence" value="ECO:0007669"/>
    <property type="project" value="UniProtKB-SubCell"/>
</dbReference>
<keyword evidence="8" id="KW-0350">Heme biosynthesis</keyword>
<evidence type="ECO:0000256" key="8">
    <source>
        <dbReference type="ARBA" id="ARBA00023133"/>
    </source>
</evidence>
<gene>
    <name evidence="13" type="ORF">AArcSt2_07000</name>
</gene>
<dbReference type="Pfam" id="PF02628">
    <property type="entry name" value="COX15-CtaA"/>
    <property type="match status" value="1"/>
</dbReference>
<dbReference type="PANTHER" id="PTHR35457">
    <property type="entry name" value="HEME A SYNTHASE"/>
    <property type="match status" value="1"/>
</dbReference>
<feature type="transmembrane region" description="Helical" evidence="12">
    <location>
        <begin position="131"/>
        <end position="152"/>
    </location>
</feature>